<proteinExistence type="predicted"/>
<dbReference type="Gene3D" id="3.40.30.10">
    <property type="entry name" value="Glutaredoxin"/>
    <property type="match status" value="1"/>
</dbReference>
<feature type="region of interest" description="Disordered" evidence="1">
    <location>
        <begin position="164"/>
        <end position="189"/>
    </location>
</feature>
<evidence type="ECO:0000313" key="3">
    <source>
        <dbReference type="RefSeq" id="XP_030539822.2"/>
    </source>
</evidence>
<dbReference type="AlphaFoldDB" id="A0A8B8Q063"/>
<accession>A0A8B8Q063</accession>
<organism evidence="2 3">
    <name type="scientific">Rhodamnia argentea</name>
    <dbReference type="NCBI Taxonomy" id="178133"/>
    <lineage>
        <taxon>Eukaryota</taxon>
        <taxon>Viridiplantae</taxon>
        <taxon>Streptophyta</taxon>
        <taxon>Embryophyta</taxon>
        <taxon>Tracheophyta</taxon>
        <taxon>Spermatophyta</taxon>
        <taxon>Magnoliopsida</taxon>
        <taxon>eudicotyledons</taxon>
        <taxon>Gunneridae</taxon>
        <taxon>Pentapetalae</taxon>
        <taxon>rosids</taxon>
        <taxon>malvids</taxon>
        <taxon>Myrtales</taxon>
        <taxon>Myrtaceae</taxon>
        <taxon>Myrtoideae</taxon>
        <taxon>Myrteae</taxon>
        <taxon>Australasian group</taxon>
        <taxon>Rhodamnia</taxon>
    </lineage>
</organism>
<reference evidence="3" key="2">
    <citation type="submission" date="2025-08" db="UniProtKB">
        <authorList>
            <consortium name="RefSeq"/>
        </authorList>
    </citation>
    <scope>IDENTIFICATION</scope>
    <source>
        <tissue evidence="3">Leaf</tissue>
    </source>
</reference>
<dbReference type="Proteomes" id="UP000827889">
    <property type="component" value="Chromosome 1"/>
</dbReference>
<dbReference type="KEGG" id="rarg:115747705"/>
<dbReference type="CDD" id="cd02980">
    <property type="entry name" value="TRX_Fd_family"/>
    <property type="match status" value="1"/>
</dbReference>
<dbReference type="RefSeq" id="XP_030539822.2">
    <property type="nucleotide sequence ID" value="XM_030683962.2"/>
</dbReference>
<dbReference type="GeneID" id="115747705"/>
<protein>
    <submittedName>
        <fullName evidence="3">Diacylglycerol O-acyltransferase 3 isoform X1</fullName>
    </submittedName>
</protein>
<name>A0A8B8Q063_9MYRT</name>
<reference evidence="2" key="1">
    <citation type="submission" date="2025-05" db="UniProtKB">
        <authorList>
            <consortium name="RefSeq"/>
        </authorList>
    </citation>
    <scope>NUCLEOTIDE SEQUENCE [LARGE SCALE GENOMIC DNA]</scope>
</reference>
<sequence length="342" mass="36737">MESLSSAAASGRFPCFSGAGIDSRRANPIGEIRVCSGKDREGYARSRVSRGVLRSEFGDDGHVKYYGGKPRFGLNKEGRKEGGNAEIKKKLKMSKGLTKEEDFSEFYWMERRGGGGSGGDGEVIEGQEKPISEAAEVLLKQLEQLKAEEKGLKRKIKEQKAKLKAERKKVMMDSESSSSSCSSESSDSECGEVIDMGRLRTEVLAKEEGNNAGNLALPNGVLYREATTGFPSDVAANGAVTKRIEVCMGKKCKNSGGPALLEEFKNLVGVEGAVVECKCLGKCRDGPNVRVSNSLGENQAPEADDSVRIPANPLLIGVSLEDVNAIVTKYLGKDENLESNVA</sequence>
<keyword evidence="2" id="KW-1185">Reference proteome</keyword>
<evidence type="ECO:0000313" key="2">
    <source>
        <dbReference type="Proteomes" id="UP000827889"/>
    </source>
</evidence>
<dbReference type="SUPFAM" id="SSF52833">
    <property type="entry name" value="Thioredoxin-like"/>
    <property type="match status" value="1"/>
</dbReference>
<gene>
    <name evidence="3" type="primary">LOC115747705</name>
</gene>
<dbReference type="InterPro" id="IPR036249">
    <property type="entry name" value="Thioredoxin-like_sf"/>
</dbReference>
<evidence type="ECO:0000256" key="1">
    <source>
        <dbReference type="SAM" id="MobiDB-lite"/>
    </source>
</evidence>
<feature type="compositionally biased region" description="Low complexity" evidence="1">
    <location>
        <begin position="173"/>
        <end position="185"/>
    </location>
</feature>